<dbReference type="InParanoid" id="F4RU95"/>
<dbReference type="InterPro" id="IPR036305">
    <property type="entry name" value="RGS_sf"/>
</dbReference>
<feature type="transmembrane region" description="Helical" evidence="2">
    <location>
        <begin position="432"/>
        <end position="449"/>
    </location>
</feature>
<sequence>MSAGSYNAHFESKCESTTKPQTKFFNLWRLKPHFDDLERNTKSINGNSSSFRKVRSLISTPMNQIQLKDILKGEHLPPLTLKEFEDYLIHVEKSPENLWLQDYTRYYRQWEKSLAQHSSEKASRSKEISQDTPCYKNSSRSPRFDHQPFSPINFEISNQHTNISLHTPLPQDLLISKSIAVQTFFNSNSILELNLSYEVKRKILLDILVTSDPSIFRHVREETFLMLEESMRRWLIRTEGNADDSRIAFAICLGLTGITLSILIVSLILINPSQRYLRLLITPLFWLSLSTLVSGLYRTCPIIYLFGSYRQIHSWELLKGVPDPNEVNFITLKNTSIFFKFGSPTRSDHSEETDLTHPRLSPVLISYGNLSANHPNQLDPLNFFQESNKLTSHHQTWFKLRPELPKTSVFSPLTKIISPIVKDALKLNIIKSLVWASLLTLFWCFGLVFEAKLQLTNRSD</sequence>
<dbReference type="AlphaFoldDB" id="F4RU95"/>
<feature type="transmembrane region" description="Helical" evidence="2">
    <location>
        <begin position="276"/>
        <end position="297"/>
    </location>
</feature>
<dbReference type="KEGG" id="mlr:MELLADRAFT_65176"/>
<dbReference type="OrthoDB" id="3232309at2759"/>
<evidence type="ECO:0000313" key="3">
    <source>
        <dbReference type="EMBL" id="EGG03897.1"/>
    </source>
</evidence>
<dbReference type="InterPro" id="IPR044926">
    <property type="entry name" value="RGS_subdomain_2"/>
</dbReference>
<evidence type="ECO:0000256" key="1">
    <source>
        <dbReference type="SAM" id="MobiDB-lite"/>
    </source>
</evidence>
<organism evidence="4">
    <name type="scientific">Melampsora larici-populina (strain 98AG31 / pathotype 3-4-7)</name>
    <name type="common">Poplar leaf rust fungus</name>
    <dbReference type="NCBI Taxonomy" id="747676"/>
    <lineage>
        <taxon>Eukaryota</taxon>
        <taxon>Fungi</taxon>
        <taxon>Dikarya</taxon>
        <taxon>Basidiomycota</taxon>
        <taxon>Pucciniomycotina</taxon>
        <taxon>Pucciniomycetes</taxon>
        <taxon>Pucciniales</taxon>
        <taxon>Melampsoraceae</taxon>
        <taxon>Melampsora</taxon>
    </lineage>
</organism>
<feature type="region of interest" description="Disordered" evidence="1">
    <location>
        <begin position="121"/>
        <end position="141"/>
    </location>
</feature>
<evidence type="ECO:0000313" key="4">
    <source>
        <dbReference type="Proteomes" id="UP000001072"/>
    </source>
</evidence>
<protein>
    <recommendedName>
        <fullName evidence="5">RGS domain-containing protein</fullName>
    </recommendedName>
</protein>
<dbReference type="PANTHER" id="PTHR39466">
    <property type="entry name" value="RGS DOMAIN-CONTAINING PROTEIN"/>
    <property type="match status" value="1"/>
</dbReference>
<dbReference type="PANTHER" id="PTHR39466:SF1">
    <property type="entry name" value="RGS DOMAIN-CONTAINING PROTEIN"/>
    <property type="match status" value="1"/>
</dbReference>
<feature type="compositionally biased region" description="Polar residues" evidence="1">
    <location>
        <begin position="130"/>
        <end position="141"/>
    </location>
</feature>
<dbReference type="eggNOG" id="ENOG502S60R">
    <property type="taxonomic scope" value="Eukaryota"/>
</dbReference>
<dbReference type="VEuPathDB" id="FungiDB:MELLADRAFT_65176"/>
<proteinExistence type="predicted"/>
<dbReference type="HOGENOM" id="CLU_594571_0_0_1"/>
<dbReference type="EMBL" id="GL883121">
    <property type="protein sequence ID" value="EGG03897.1"/>
    <property type="molecule type" value="Genomic_DNA"/>
</dbReference>
<keyword evidence="4" id="KW-1185">Reference proteome</keyword>
<dbReference type="GeneID" id="18930393"/>
<dbReference type="STRING" id="747676.F4RU95"/>
<dbReference type="SUPFAM" id="SSF48097">
    <property type="entry name" value="Regulator of G-protein signaling, RGS"/>
    <property type="match status" value="1"/>
</dbReference>
<keyword evidence="2" id="KW-0812">Transmembrane</keyword>
<accession>F4RU95</accession>
<reference evidence="4" key="1">
    <citation type="journal article" date="2011" name="Proc. Natl. Acad. Sci. U.S.A.">
        <title>Obligate biotrophy features unraveled by the genomic analysis of rust fungi.</title>
        <authorList>
            <person name="Duplessis S."/>
            <person name="Cuomo C.A."/>
            <person name="Lin Y.-C."/>
            <person name="Aerts A."/>
            <person name="Tisserant E."/>
            <person name="Veneault-Fourrey C."/>
            <person name="Joly D.L."/>
            <person name="Hacquard S."/>
            <person name="Amselem J."/>
            <person name="Cantarel B.L."/>
            <person name="Chiu R."/>
            <person name="Coutinho P.M."/>
            <person name="Feau N."/>
            <person name="Field M."/>
            <person name="Frey P."/>
            <person name="Gelhaye E."/>
            <person name="Goldberg J."/>
            <person name="Grabherr M.G."/>
            <person name="Kodira C.D."/>
            <person name="Kohler A."/>
            <person name="Kuees U."/>
            <person name="Lindquist E.A."/>
            <person name="Lucas S.M."/>
            <person name="Mago R."/>
            <person name="Mauceli E."/>
            <person name="Morin E."/>
            <person name="Murat C."/>
            <person name="Pangilinan J.L."/>
            <person name="Park R."/>
            <person name="Pearson M."/>
            <person name="Quesneville H."/>
            <person name="Rouhier N."/>
            <person name="Sakthikumar S."/>
            <person name="Salamov A.A."/>
            <person name="Schmutz J."/>
            <person name="Selles B."/>
            <person name="Shapiro H."/>
            <person name="Tanguay P."/>
            <person name="Tuskan G.A."/>
            <person name="Henrissat B."/>
            <person name="Van de Peer Y."/>
            <person name="Rouze P."/>
            <person name="Ellis J.G."/>
            <person name="Dodds P.N."/>
            <person name="Schein J.E."/>
            <person name="Zhong S."/>
            <person name="Hamelin R.C."/>
            <person name="Grigoriev I.V."/>
            <person name="Szabo L.J."/>
            <person name="Martin F."/>
        </authorList>
    </citation>
    <scope>NUCLEOTIDE SEQUENCE [LARGE SCALE GENOMIC DNA]</scope>
    <source>
        <strain evidence="4">98AG31 / pathotype 3-4-7</strain>
    </source>
</reference>
<evidence type="ECO:0000256" key="2">
    <source>
        <dbReference type="SAM" id="Phobius"/>
    </source>
</evidence>
<keyword evidence="2" id="KW-1133">Transmembrane helix</keyword>
<dbReference type="Proteomes" id="UP000001072">
    <property type="component" value="Unassembled WGS sequence"/>
</dbReference>
<name>F4RU95_MELLP</name>
<dbReference type="Gene3D" id="1.10.167.10">
    <property type="entry name" value="Regulator of G-protein Signalling 4, domain 2"/>
    <property type="match status" value="1"/>
</dbReference>
<dbReference type="RefSeq" id="XP_007412690.1">
    <property type="nucleotide sequence ID" value="XM_007412628.1"/>
</dbReference>
<feature type="transmembrane region" description="Helical" evidence="2">
    <location>
        <begin position="247"/>
        <end position="270"/>
    </location>
</feature>
<evidence type="ECO:0008006" key="5">
    <source>
        <dbReference type="Google" id="ProtNLM"/>
    </source>
</evidence>
<keyword evidence="2" id="KW-0472">Membrane</keyword>
<gene>
    <name evidence="3" type="ORF">MELLADRAFT_65176</name>
</gene>